<feature type="transmembrane region" description="Helical" evidence="6">
    <location>
        <begin position="12"/>
        <end position="36"/>
    </location>
</feature>
<gene>
    <name evidence="7" type="ORF">C8N35_10458</name>
</gene>
<comment type="caution">
    <text evidence="7">The sequence shown here is derived from an EMBL/GenBank/DDBJ whole genome shotgun (WGS) entry which is preliminary data.</text>
</comment>
<organism evidence="7 8">
    <name type="scientific">Breoghania corrubedonensis</name>
    <dbReference type="NCBI Taxonomy" id="665038"/>
    <lineage>
        <taxon>Bacteria</taxon>
        <taxon>Pseudomonadati</taxon>
        <taxon>Pseudomonadota</taxon>
        <taxon>Alphaproteobacteria</taxon>
        <taxon>Hyphomicrobiales</taxon>
        <taxon>Stappiaceae</taxon>
        <taxon>Breoghania</taxon>
    </lineage>
</organism>
<keyword evidence="3 6" id="KW-0812">Transmembrane</keyword>
<dbReference type="InterPro" id="IPR030923">
    <property type="entry name" value="LptG"/>
</dbReference>
<sequence>MTVGLTLWRYFAIRFLIAILGLFLFAAVLIFIFDFLELVRRGGDREGFTVLRVALISLLRIPVLLEQVLPFATLFGAILAFVTLSRSLELVIARASGMSVWQFIAPALIVAIFLGALAIVAYNPLAVALKDKSDQLSVDLFGNQEKVLLQASNNAWLRQDGLDGETILHASQSTDQGLHLYGVTIFAFDKKGIFRERVEAKEATLGDGAWHLKDAIVYTADDDPKTYASYLVSTYLGPLEVRQSIASPESVSFWDLPSLIELARRAGLPAYRYTLQYETLFARPLLLAAMVLIAAAVSLRVSRFGGLGRMILGGISAGFVLYVLTELAKDLGGAGIVSPVVAAWSPGIVATLMGFTILLHQEDG</sequence>
<evidence type="ECO:0000313" key="7">
    <source>
        <dbReference type="EMBL" id="PTW60435.1"/>
    </source>
</evidence>
<dbReference type="GO" id="GO:0043190">
    <property type="term" value="C:ATP-binding cassette (ABC) transporter complex"/>
    <property type="evidence" value="ECO:0007669"/>
    <property type="project" value="InterPro"/>
</dbReference>
<dbReference type="Pfam" id="PF03739">
    <property type="entry name" value="LptF_LptG"/>
    <property type="match status" value="1"/>
</dbReference>
<dbReference type="Proteomes" id="UP000244081">
    <property type="component" value="Unassembled WGS sequence"/>
</dbReference>
<protein>
    <submittedName>
        <fullName evidence="7">Lipopolysaccharide export system permease protein</fullName>
    </submittedName>
</protein>
<dbReference type="AlphaFoldDB" id="A0A2T5V9K2"/>
<feature type="transmembrane region" description="Helical" evidence="6">
    <location>
        <begin position="336"/>
        <end position="359"/>
    </location>
</feature>
<evidence type="ECO:0000313" key="8">
    <source>
        <dbReference type="Proteomes" id="UP000244081"/>
    </source>
</evidence>
<keyword evidence="4 6" id="KW-1133">Transmembrane helix</keyword>
<evidence type="ECO:0000256" key="2">
    <source>
        <dbReference type="ARBA" id="ARBA00022475"/>
    </source>
</evidence>
<keyword evidence="5 6" id="KW-0472">Membrane</keyword>
<comment type="subcellular location">
    <subcellularLocation>
        <location evidence="1">Cell membrane</location>
        <topology evidence="1">Multi-pass membrane protein</topology>
    </subcellularLocation>
</comment>
<reference evidence="7 8" key="1">
    <citation type="submission" date="2018-04" db="EMBL/GenBank/DDBJ databases">
        <title>Genomic Encyclopedia of Archaeal and Bacterial Type Strains, Phase II (KMG-II): from individual species to whole genera.</title>
        <authorList>
            <person name="Goeker M."/>
        </authorList>
    </citation>
    <scope>NUCLEOTIDE SEQUENCE [LARGE SCALE GENOMIC DNA]</scope>
    <source>
        <strain evidence="7 8">DSM 23382</strain>
    </source>
</reference>
<evidence type="ECO:0000256" key="6">
    <source>
        <dbReference type="SAM" id="Phobius"/>
    </source>
</evidence>
<evidence type="ECO:0000256" key="1">
    <source>
        <dbReference type="ARBA" id="ARBA00004651"/>
    </source>
</evidence>
<proteinExistence type="predicted"/>
<dbReference type="OrthoDB" id="9798468at2"/>
<evidence type="ECO:0000256" key="5">
    <source>
        <dbReference type="ARBA" id="ARBA00023136"/>
    </source>
</evidence>
<feature type="transmembrane region" description="Helical" evidence="6">
    <location>
        <begin position="280"/>
        <end position="299"/>
    </location>
</feature>
<feature type="transmembrane region" description="Helical" evidence="6">
    <location>
        <begin position="71"/>
        <end position="88"/>
    </location>
</feature>
<keyword evidence="8" id="KW-1185">Reference proteome</keyword>
<feature type="transmembrane region" description="Helical" evidence="6">
    <location>
        <begin position="306"/>
        <end position="324"/>
    </location>
</feature>
<evidence type="ECO:0000256" key="4">
    <source>
        <dbReference type="ARBA" id="ARBA00022989"/>
    </source>
</evidence>
<dbReference type="RefSeq" id="WP_107990054.1">
    <property type="nucleotide sequence ID" value="NZ_QAYG01000004.1"/>
</dbReference>
<evidence type="ECO:0000256" key="3">
    <source>
        <dbReference type="ARBA" id="ARBA00022692"/>
    </source>
</evidence>
<dbReference type="GO" id="GO:0015920">
    <property type="term" value="P:lipopolysaccharide transport"/>
    <property type="evidence" value="ECO:0007669"/>
    <property type="project" value="TreeGrafter"/>
</dbReference>
<dbReference type="PANTHER" id="PTHR33529:SF2">
    <property type="entry name" value="LIPOPOLYSACCHARIDE EXPORT SYSTEM PERMEASE PROTEIN LPTG"/>
    <property type="match status" value="1"/>
</dbReference>
<dbReference type="GO" id="GO:0055085">
    <property type="term" value="P:transmembrane transport"/>
    <property type="evidence" value="ECO:0007669"/>
    <property type="project" value="InterPro"/>
</dbReference>
<dbReference type="NCBIfam" id="TIGR04408">
    <property type="entry name" value="LptG_lptG"/>
    <property type="match status" value="1"/>
</dbReference>
<dbReference type="PANTHER" id="PTHR33529">
    <property type="entry name" value="SLR0882 PROTEIN-RELATED"/>
    <property type="match status" value="1"/>
</dbReference>
<accession>A0A2T5V9K2</accession>
<dbReference type="InterPro" id="IPR005495">
    <property type="entry name" value="LptG/LptF_permease"/>
</dbReference>
<keyword evidence="2" id="KW-1003">Cell membrane</keyword>
<feature type="transmembrane region" description="Helical" evidence="6">
    <location>
        <begin position="100"/>
        <end position="122"/>
    </location>
</feature>
<name>A0A2T5V9K2_9HYPH</name>
<dbReference type="EMBL" id="QAYG01000004">
    <property type="protein sequence ID" value="PTW60435.1"/>
    <property type="molecule type" value="Genomic_DNA"/>
</dbReference>